<keyword evidence="2" id="KW-0964">Secreted</keyword>
<dbReference type="InterPro" id="IPR014044">
    <property type="entry name" value="CAP_dom"/>
</dbReference>
<dbReference type="AlphaFoldDB" id="A0AAD7YI35"/>
<dbReference type="GO" id="GO:0005576">
    <property type="term" value="C:extracellular region"/>
    <property type="evidence" value="ECO:0007669"/>
    <property type="project" value="UniProtKB-SubCell"/>
</dbReference>
<dbReference type="EMBL" id="JARGEI010000018">
    <property type="protein sequence ID" value="KAJ8715446.1"/>
    <property type="molecule type" value="Genomic_DNA"/>
</dbReference>
<reference evidence="5" key="1">
    <citation type="submission" date="2023-03" db="EMBL/GenBank/DDBJ databases">
        <title>Chromosome-level genomes of two armyworms, Mythimna separata and Mythimna loreyi, provide insights into the biosynthesis and reception of sex pheromones.</title>
        <authorList>
            <person name="Zhao H."/>
        </authorList>
    </citation>
    <scope>NUCLEOTIDE SEQUENCE</scope>
    <source>
        <strain evidence="5">BeijingLab</strain>
        <tissue evidence="5">Pupa</tissue>
    </source>
</reference>
<feature type="domain" description="SCP" evidence="4">
    <location>
        <begin position="82"/>
        <end position="252"/>
    </location>
</feature>
<organism evidence="5 6">
    <name type="scientific">Mythimna separata</name>
    <name type="common">Oriental armyworm</name>
    <name type="synonym">Pseudaletia separata</name>
    <dbReference type="NCBI Taxonomy" id="271217"/>
    <lineage>
        <taxon>Eukaryota</taxon>
        <taxon>Metazoa</taxon>
        <taxon>Ecdysozoa</taxon>
        <taxon>Arthropoda</taxon>
        <taxon>Hexapoda</taxon>
        <taxon>Insecta</taxon>
        <taxon>Pterygota</taxon>
        <taxon>Neoptera</taxon>
        <taxon>Endopterygota</taxon>
        <taxon>Lepidoptera</taxon>
        <taxon>Glossata</taxon>
        <taxon>Ditrysia</taxon>
        <taxon>Noctuoidea</taxon>
        <taxon>Noctuidae</taxon>
        <taxon>Noctuinae</taxon>
        <taxon>Hadenini</taxon>
        <taxon>Mythimna</taxon>
    </lineage>
</organism>
<dbReference type="CDD" id="cd05380">
    <property type="entry name" value="CAP_euk"/>
    <property type="match status" value="1"/>
</dbReference>
<dbReference type="Pfam" id="PF00188">
    <property type="entry name" value="CAP"/>
    <property type="match status" value="1"/>
</dbReference>
<evidence type="ECO:0000313" key="5">
    <source>
        <dbReference type="EMBL" id="KAJ8715446.1"/>
    </source>
</evidence>
<gene>
    <name evidence="5" type="ORF">PYW07_009928</name>
</gene>
<feature type="signal peptide" evidence="3">
    <location>
        <begin position="1"/>
        <end position="18"/>
    </location>
</feature>
<dbReference type="Gene3D" id="3.40.33.10">
    <property type="entry name" value="CAP"/>
    <property type="match status" value="1"/>
</dbReference>
<evidence type="ECO:0000256" key="2">
    <source>
        <dbReference type="ARBA" id="ARBA00022525"/>
    </source>
</evidence>
<dbReference type="InterPro" id="IPR002413">
    <property type="entry name" value="V5_allergen-like"/>
</dbReference>
<evidence type="ECO:0000313" key="6">
    <source>
        <dbReference type="Proteomes" id="UP001231518"/>
    </source>
</evidence>
<dbReference type="Proteomes" id="UP001231518">
    <property type="component" value="Chromosome 24"/>
</dbReference>
<dbReference type="PRINTS" id="PR00838">
    <property type="entry name" value="V5ALLERGEN"/>
</dbReference>
<dbReference type="SUPFAM" id="SSF55797">
    <property type="entry name" value="PR-1-like"/>
    <property type="match status" value="1"/>
</dbReference>
<comment type="caution">
    <text evidence="5">The sequence shown here is derived from an EMBL/GenBank/DDBJ whole genome shotgun (WGS) entry which is preliminary data.</text>
</comment>
<dbReference type="InterPro" id="IPR035940">
    <property type="entry name" value="CAP_sf"/>
</dbReference>
<evidence type="ECO:0000256" key="3">
    <source>
        <dbReference type="SAM" id="SignalP"/>
    </source>
</evidence>
<accession>A0AAD7YI35</accession>
<name>A0AAD7YI35_MYTSE</name>
<keyword evidence="6" id="KW-1185">Reference proteome</keyword>
<proteinExistence type="predicted"/>
<keyword evidence="3" id="KW-0732">Signal</keyword>
<evidence type="ECO:0000259" key="4">
    <source>
        <dbReference type="Pfam" id="PF00188"/>
    </source>
</evidence>
<evidence type="ECO:0000256" key="1">
    <source>
        <dbReference type="ARBA" id="ARBA00004613"/>
    </source>
</evidence>
<comment type="subcellular location">
    <subcellularLocation>
        <location evidence="1">Secreted</location>
    </subcellularLocation>
</comment>
<feature type="chain" id="PRO_5042257191" description="SCP domain-containing protein" evidence="3">
    <location>
        <begin position="19"/>
        <end position="474"/>
    </location>
</feature>
<sequence length="474" mass="54254">MFFKIIALVFIITKSMRCSIVHEDLKQNLNVNRTSKDCPLQRHCKKGTHHVMCTYPNQLYGPRCEDPVKVEVTPNMVHHILTNVNYLRGRIANGTETGSQNKVLPKAYGLIKLEWDKELALSAQVLANQCLEGKKDECRATERFPKPSQMIAVIRYKYPNWEYLKSNSTEKGLDEIKLIFAVDKLLKFSHSAKINVTKDILRNCPHMKKIKDVNLKHYLYLIHDGVTHVGCGVSAYTSRINDTDTETKQNTVQIVCNFSAKPKRSQPVYNMVPPIPDQGFSKRCGCPKGYRETNSCLCERGFKNHRKGLPFKNQISFKKDGRRSMNNRLKTGVLSSEEEEGETNSQQSTPIIILKSRNVIIPPSVRKNLQHVTKTTIVTFPQVPKRGASTASRPTDGANRRAYSYQYEYPGYTTTPNNYYQKHRYYDSHCRRGQRCHRGGGGGYYNPFITVKPPRRSLLSRLIEKIKTCFNNLG</sequence>
<protein>
    <recommendedName>
        <fullName evidence="4">SCP domain-containing protein</fullName>
    </recommendedName>
</protein>